<dbReference type="EMBL" id="PKTG01000050">
    <property type="protein sequence ID" value="PLX18793.1"/>
    <property type="molecule type" value="Genomic_DNA"/>
</dbReference>
<dbReference type="AlphaFoldDB" id="A0A2N5ZJI3"/>
<evidence type="ECO:0000256" key="4">
    <source>
        <dbReference type="ARBA" id="ARBA00022980"/>
    </source>
</evidence>
<dbReference type="GO" id="GO:0005840">
    <property type="term" value="C:ribosome"/>
    <property type="evidence" value="ECO:0007669"/>
    <property type="project" value="UniProtKB-KW"/>
</dbReference>
<evidence type="ECO:0000256" key="5">
    <source>
        <dbReference type="ARBA" id="ARBA00023274"/>
    </source>
</evidence>
<dbReference type="NCBIfam" id="NF004359">
    <property type="entry name" value="PRK05738.1-3"/>
    <property type="match status" value="1"/>
</dbReference>
<comment type="function">
    <text evidence="6">One of the early assembly proteins it binds 23S rRNA. One of the proteins that surrounds the polypeptide exit tunnel on the outside of the ribosome. Forms the main docking site for trigger factor binding to the ribosome.</text>
</comment>
<dbReference type="SUPFAM" id="SSF54189">
    <property type="entry name" value="Ribosomal proteins S24e, L23 and L15e"/>
    <property type="match status" value="1"/>
</dbReference>
<dbReference type="HAMAP" id="MF_01369_B">
    <property type="entry name" value="Ribosomal_uL23_B"/>
    <property type="match status" value="1"/>
</dbReference>
<comment type="caution">
    <text evidence="7">The sequence shown here is derived from an EMBL/GenBank/DDBJ whole genome shotgun (WGS) entry which is preliminary data.</text>
</comment>
<dbReference type="InterPro" id="IPR012677">
    <property type="entry name" value="Nucleotide-bd_a/b_plait_sf"/>
</dbReference>
<dbReference type="Pfam" id="PF00276">
    <property type="entry name" value="Ribosomal_L23"/>
    <property type="match status" value="1"/>
</dbReference>
<proteinExistence type="inferred from homology"/>
<keyword evidence="5 6" id="KW-0687">Ribonucleoprotein</keyword>
<keyword evidence="3 6" id="KW-0694">RNA-binding</keyword>
<dbReference type="Proteomes" id="UP000234857">
    <property type="component" value="Unassembled WGS sequence"/>
</dbReference>
<comment type="similarity">
    <text evidence="1 6">Belongs to the universal ribosomal protein uL23 family.</text>
</comment>
<dbReference type="PANTHER" id="PTHR11620">
    <property type="entry name" value="60S RIBOSOMAL PROTEIN L23A"/>
    <property type="match status" value="1"/>
</dbReference>
<protein>
    <recommendedName>
        <fullName evidence="6">Large ribosomal subunit protein uL23</fullName>
    </recommendedName>
</protein>
<comment type="subunit">
    <text evidence="6">Part of the 50S ribosomal subunit. Contacts protein L29, and trigger factor when it is bound to the ribosome.</text>
</comment>
<evidence type="ECO:0000313" key="8">
    <source>
        <dbReference type="Proteomes" id="UP000234857"/>
    </source>
</evidence>
<dbReference type="Gene3D" id="3.30.70.330">
    <property type="match status" value="1"/>
</dbReference>
<reference evidence="7 8" key="1">
    <citation type="submission" date="2017-11" db="EMBL/GenBank/DDBJ databases">
        <title>Genome-resolved metagenomics identifies genetic mobility, metabolic interactions, and unexpected diversity in perchlorate-reducing communities.</title>
        <authorList>
            <person name="Barnum T.P."/>
            <person name="Figueroa I.A."/>
            <person name="Carlstrom C.I."/>
            <person name="Lucas L.N."/>
            <person name="Engelbrektson A.L."/>
            <person name="Coates J.D."/>
        </authorList>
    </citation>
    <scope>NUCLEOTIDE SEQUENCE [LARGE SCALE GENOMIC DNA]</scope>
    <source>
        <strain evidence="7">BM706</strain>
    </source>
</reference>
<dbReference type="GO" id="GO:0006412">
    <property type="term" value="P:translation"/>
    <property type="evidence" value="ECO:0007669"/>
    <property type="project" value="UniProtKB-UniRule"/>
</dbReference>
<keyword evidence="2 6" id="KW-0699">rRNA-binding</keyword>
<keyword evidence="4 6" id="KW-0689">Ribosomal protein</keyword>
<dbReference type="InterPro" id="IPR012678">
    <property type="entry name" value="Ribosomal_uL23/eL15/eS24_sf"/>
</dbReference>
<evidence type="ECO:0000256" key="1">
    <source>
        <dbReference type="ARBA" id="ARBA00006700"/>
    </source>
</evidence>
<evidence type="ECO:0000256" key="2">
    <source>
        <dbReference type="ARBA" id="ARBA00022730"/>
    </source>
</evidence>
<dbReference type="InterPro" id="IPR013025">
    <property type="entry name" value="Ribosomal_uL23-like"/>
</dbReference>
<evidence type="ECO:0000256" key="6">
    <source>
        <dbReference type="HAMAP-Rule" id="MF_01369"/>
    </source>
</evidence>
<dbReference type="GO" id="GO:1990904">
    <property type="term" value="C:ribonucleoprotein complex"/>
    <property type="evidence" value="ECO:0007669"/>
    <property type="project" value="UniProtKB-KW"/>
</dbReference>
<dbReference type="GO" id="GO:0003735">
    <property type="term" value="F:structural constituent of ribosome"/>
    <property type="evidence" value="ECO:0007669"/>
    <property type="project" value="InterPro"/>
</dbReference>
<organism evidence="7 8">
    <name type="scientific">Muiribacterium halophilum</name>
    <dbReference type="NCBI Taxonomy" id="2053465"/>
    <lineage>
        <taxon>Bacteria</taxon>
        <taxon>Candidatus Muiribacteriota</taxon>
        <taxon>Candidatus Muiribacteriia</taxon>
        <taxon>Candidatus Muiribacteriales</taxon>
        <taxon>Candidatus Muiribacteriaceae</taxon>
        <taxon>Candidatus Muiribacterium</taxon>
    </lineage>
</organism>
<gene>
    <name evidence="6" type="primary">rplW</name>
    <name evidence="7" type="ORF">C0601_03610</name>
</gene>
<accession>A0A2N5ZJI3</accession>
<evidence type="ECO:0000313" key="7">
    <source>
        <dbReference type="EMBL" id="PLX18793.1"/>
    </source>
</evidence>
<dbReference type="NCBIfam" id="NF004363">
    <property type="entry name" value="PRK05738.2-4"/>
    <property type="match status" value="1"/>
</dbReference>
<dbReference type="FunFam" id="3.30.70.330:FF:000001">
    <property type="entry name" value="50S ribosomal protein L23"/>
    <property type="match status" value="1"/>
</dbReference>
<dbReference type="GO" id="GO:0019843">
    <property type="term" value="F:rRNA binding"/>
    <property type="evidence" value="ECO:0007669"/>
    <property type="project" value="UniProtKB-UniRule"/>
</dbReference>
<sequence>MPTKNPYDIIIAPLISEKGVASMEDNKYCFKVASYANKNEVKNAVETIFKVEVLNVNTMNFKGKPKRQGAFIGKRSDWKKAVVTLREGHKIEVFEGA</sequence>
<evidence type="ECO:0000256" key="3">
    <source>
        <dbReference type="ARBA" id="ARBA00022884"/>
    </source>
</evidence>
<dbReference type="NCBIfam" id="NF004366">
    <property type="entry name" value="PRK05738.3-2"/>
    <property type="match status" value="1"/>
</dbReference>
<name>A0A2N5ZJI3_MUIH1</name>